<dbReference type="Gene3D" id="3.40.50.300">
    <property type="entry name" value="P-loop containing nucleotide triphosphate hydrolases"/>
    <property type="match status" value="2"/>
</dbReference>
<evidence type="ECO:0000313" key="12">
    <source>
        <dbReference type="EMBL" id="WQD37525.1"/>
    </source>
</evidence>
<reference evidence="12 13" key="1">
    <citation type="submission" date="2023-12" db="EMBL/GenBank/DDBJ databases">
        <title>Genome sequencing and assembly of bacterial species from a model synthetic community.</title>
        <authorList>
            <person name="Hogle S.L."/>
        </authorList>
    </citation>
    <scope>NUCLEOTIDE SEQUENCE [LARGE SCALE GENOMIC DNA]</scope>
    <source>
        <strain evidence="12 13">HAMBI_3031</strain>
    </source>
</reference>
<evidence type="ECO:0000256" key="4">
    <source>
        <dbReference type="ARBA" id="ARBA00022806"/>
    </source>
</evidence>
<comment type="similarity">
    <text evidence="9">Belongs to the Lhr helicase family. Lhr-Core subfamily.</text>
</comment>
<dbReference type="PANTHER" id="PTHR47962:SF3">
    <property type="entry name" value="LARGE ATP-DEPENDENT HELICASE-RELATED PROTEIN"/>
    <property type="match status" value="1"/>
</dbReference>
<keyword evidence="12" id="KW-0436">Ligase</keyword>
<evidence type="ECO:0000256" key="1">
    <source>
        <dbReference type="ARBA" id="ARBA00022741"/>
    </source>
</evidence>
<keyword evidence="3" id="KW-0378">Hydrolase</keyword>
<feature type="domain" description="Helicase C-terminal" evidence="11">
    <location>
        <begin position="251"/>
        <end position="407"/>
    </location>
</feature>
<dbReference type="PANTHER" id="PTHR47962">
    <property type="entry name" value="ATP-DEPENDENT HELICASE LHR-RELATED-RELATED"/>
    <property type="match status" value="1"/>
</dbReference>
<evidence type="ECO:0000256" key="8">
    <source>
        <dbReference type="ARBA" id="ARBA00023235"/>
    </source>
</evidence>
<keyword evidence="5" id="KW-0067">ATP-binding</keyword>
<feature type="domain" description="Helicase ATP-binding" evidence="10">
    <location>
        <begin position="33"/>
        <end position="214"/>
    </location>
</feature>
<dbReference type="InterPro" id="IPR014001">
    <property type="entry name" value="Helicase_ATP-bd"/>
</dbReference>
<dbReference type="Pfam" id="PF19306">
    <property type="entry name" value="WHD_Lhr"/>
    <property type="match status" value="1"/>
</dbReference>
<dbReference type="SMART" id="SM00487">
    <property type="entry name" value="DEXDc"/>
    <property type="match status" value="1"/>
</dbReference>
<protein>
    <submittedName>
        <fullName evidence="12">Ligase-associated DNA damage response DEXH box helicase</fullName>
    </submittedName>
</protein>
<accession>A0ABZ0W673</accession>
<evidence type="ECO:0000256" key="3">
    <source>
        <dbReference type="ARBA" id="ARBA00022801"/>
    </source>
</evidence>
<dbReference type="InterPro" id="IPR045628">
    <property type="entry name" value="Lhr_WH_dom"/>
</dbReference>
<keyword evidence="4" id="KW-0347">Helicase</keyword>
<dbReference type="PROSITE" id="PS51192">
    <property type="entry name" value="HELICASE_ATP_BIND_1"/>
    <property type="match status" value="1"/>
</dbReference>
<proteinExistence type="inferred from homology"/>
<gene>
    <name evidence="12" type="ORF">U0035_17785</name>
</gene>
<dbReference type="InterPro" id="IPR017170">
    <property type="entry name" value="Lhr-like"/>
</dbReference>
<dbReference type="InterPro" id="IPR001650">
    <property type="entry name" value="Helicase_C-like"/>
</dbReference>
<dbReference type="CDD" id="cd17922">
    <property type="entry name" value="DEXHc_LHR-like"/>
    <property type="match status" value="1"/>
</dbReference>
<evidence type="ECO:0000256" key="7">
    <source>
        <dbReference type="ARBA" id="ARBA00023204"/>
    </source>
</evidence>
<keyword evidence="13" id="KW-1185">Reference proteome</keyword>
<keyword evidence="7" id="KW-0234">DNA repair</keyword>
<dbReference type="RefSeq" id="WP_114791692.1">
    <property type="nucleotide sequence ID" value="NZ_CP139960.1"/>
</dbReference>
<keyword evidence="6" id="KW-0238">DNA-binding</keyword>
<dbReference type="PROSITE" id="PS51194">
    <property type="entry name" value="HELICASE_CTER"/>
    <property type="match status" value="1"/>
</dbReference>
<dbReference type="EMBL" id="CP139960">
    <property type="protein sequence ID" value="WQD37525.1"/>
    <property type="molecule type" value="Genomic_DNA"/>
</dbReference>
<organism evidence="12 13">
    <name type="scientific">Niabella yanshanensis</name>
    <dbReference type="NCBI Taxonomy" id="577386"/>
    <lineage>
        <taxon>Bacteria</taxon>
        <taxon>Pseudomonadati</taxon>
        <taxon>Bacteroidota</taxon>
        <taxon>Chitinophagia</taxon>
        <taxon>Chitinophagales</taxon>
        <taxon>Chitinophagaceae</taxon>
        <taxon>Niabella</taxon>
    </lineage>
</organism>
<evidence type="ECO:0000256" key="6">
    <source>
        <dbReference type="ARBA" id="ARBA00023125"/>
    </source>
</evidence>
<dbReference type="SMART" id="SM00490">
    <property type="entry name" value="HELICc"/>
    <property type="match status" value="1"/>
</dbReference>
<dbReference type="GO" id="GO:0016874">
    <property type="term" value="F:ligase activity"/>
    <property type="evidence" value="ECO:0007669"/>
    <property type="project" value="UniProtKB-KW"/>
</dbReference>
<dbReference type="InterPro" id="IPR011545">
    <property type="entry name" value="DEAD/DEAH_box_helicase_dom"/>
</dbReference>
<evidence type="ECO:0000259" key="11">
    <source>
        <dbReference type="PROSITE" id="PS51194"/>
    </source>
</evidence>
<sequence>MVKRIQSTPGYQIVEDWFTSLENRPFSFQQESWQRFHEGKSGLVIAPTGFGKTFSVFFSVVIHYLNHPKEYGDGLKLIWITPLRSLAKDLGRAMSEALGQLGLDWEVGVRNGDTSTAERQRQVKRMPDVLIITPESLHLLFAQKDNTRYFKYLKCIAVDEWHELLGSKRGVLTELAISRLKHIVPELRIWGISATIGNIEEALQVLIPYDDTPKTIVRSKEKKKTEIISIIPDEIEVLPWAGHLGTKMAAQLIPIINESRTTLIFTNTRGQSELWYQVMLSVAPDLAGQLAIHHGSIDMELRNWIEDMLHTAQLKAVICTSSLDLGVDFKPVDTVIQIGSPKGVARFLQRAGRSGHSPFETSKIYFLPTHSLELVEAAALKEAALKGVIESRQPLVQTFDVLVQYLVTLAVGEGFLEEHVYQQVKQTFAFSYMEREEWLWALRFITQGGDVLTAYEDFQKVIIEDGIYKVKNRRIAMMHRMNLGVIVSDPMLKVKFLSGGYIGMVEEYFVSKLNPGDKFGLAGKILEFTMIKDMTVLVKKSTAKRAITPSWLGGRLPLSSNLSAFLRHKFSEALHPGAKELELRKLHPLFVQQEAHSHIPKESEFLIELIQTRDGHHLFMYPFEGRLVHEVMSALVAYRISRIQPISFSMAMNDYGFELLSDQPIPMDKIDMNQVLSAEHLTEDIARSINAAEMAGRKFRDIAVIAGLVMKNYAGKYKTDKNLQSSSGLIFRIFEQYDAQNLLMRQAFEEVFYQQLEEPRLAAALQRIQQSKIIIVNAKAFTPLSFPIKVDSLRQDLSSEELDAKVKKMQDEVLRKVDGRGE</sequence>
<dbReference type="InterPro" id="IPR027417">
    <property type="entry name" value="P-loop_NTPase"/>
</dbReference>
<keyword evidence="1" id="KW-0547">Nucleotide-binding</keyword>
<keyword evidence="2" id="KW-0227">DNA damage</keyword>
<evidence type="ECO:0000256" key="9">
    <source>
        <dbReference type="ARBA" id="ARBA00093467"/>
    </source>
</evidence>
<name>A0ABZ0W673_9BACT</name>
<dbReference type="PIRSF" id="PIRSF037307">
    <property type="entry name" value="Lhr-like_helic_prd"/>
    <property type="match status" value="1"/>
</dbReference>
<dbReference type="CDD" id="cd18796">
    <property type="entry name" value="SF2_C_LHR"/>
    <property type="match status" value="1"/>
</dbReference>
<keyword evidence="8" id="KW-0413">Isomerase</keyword>
<dbReference type="InterPro" id="IPR052511">
    <property type="entry name" value="ATP-dep_Helicase"/>
</dbReference>
<dbReference type="Proteomes" id="UP001325680">
    <property type="component" value="Chromosome"/>
</dbReference>
<evidence type="ECO:0000256" key="5">
    <source>
        <dbReference type="ARBA" id="ARBA00022840"/>
    </source>
</evidence>
<dbReference type="InterPro" id="IPR013701">
    <property type="entry name" value="Lhr-like_DEAD/DEAH_assoc"/>
</dbReference>
<evidence type="ECO:0000259" key="10">
    <source>
        <dbReference type="PROSITE" id="PS51192"/>
    </source>
</evidence>
<evidence type="ECO:0000313" key="13">
    <source>
        <dbReference type="Proteomes" id="UP001325680"/>
    </source>
</evidence>
<dbReference type="InterPro" id="IPR026362">
    <property type="entry name" value="DEXH_lig_assoc"/>
</dbReference>
<dbReference type="SUPFAM" id="SSF52540">
    <property type="entry name" value="P-loop containing nucleoside triphosphate hydrolases"/>
    <property type="match status" value="1"/>
</dbReference>
<evidence type="ECO:0000256" key="2">
    <source>
        <dbReference type="ARBA" id="ARBA00022763"/>
    </source>
</evidence>
<dbReference type="NCBIfam" id="TIGR04121">
    <property type="entry name" value="DEXH_lig_assoc"/>
    <property type="match status" value="1"/>
</dbReference>
<dbReference type="Pfam" id="PF00271">
    <property type="entry name" value="Helicase_C"/>
    <property type="match status" value="1"/>
</dbReference>
<dbReference type="Pfam" id="PF00270">
    <property type="entry name" value="DEAD"/>
    <property type="match status" value="1"/>
</dbReference>
<dbReference type="Pfam" id="PF08494">
    <property type="entry name" value="DEAD_assoc"/>
    <property type="match status" value="1"/>
</dbReference>